<sequence>MKASKARHYTQQLYSTRLKGVFGHSDHPDDEFNEALRKFLKHNPTSNVTAQIAREEWTLHLDVLKFFEQEGYRDASHANDTPEQIVLPPIMQEGSKLTEDLRAAVERLSVAEQQQELSITDVATTTAMRGLGLFMLGFDEDAARMIHHSRILDSDPTGLGSDLCSSQIEYHASQVILAAVVRGLALERIAIHRGDRHLRTALDSYSRAIALHDRLRGNDARRGGLTNGFVDEIERWIEIALYRRVLLTMRLQGNQQGIEALRIYQAKEQRWPSTFRMPQRNLLRSIQATQLNQARTSAPNGVAVKSPGPAIRTTSKRRVRPEPPVDKPTSAWTQEFQRMKQAAIRTLEQTASFPRADDSNANVDQLANQLVLSWRLDDESDAASADEVVDLLYGMTRITYRSQTILRQLVWMLVAADALEEASQVANKYALLVESTWQAVGVPINQNKVHEGRTIDSALEYIETILQVIYVEIHKMGHVKRAHTRANRLMKLVGRLPANHNADKEHMEGTLPTIEVSSEWLARIMRAAGTTAFAMACNALPSRRSDSQREAIAFLREASQLDAEAAESHYALALALAQTQQCKEALISARYALELEPSSIDTWHLIVLLLSASQDYQGALQLAEAALSQADSDEAADAKIPMNGMPSRLTHLVSYDYPPSAWERGASYVRLFSTYNLLIEVTDGVQAALENQFELFEAFRSRFSVTTSVPGQRRSRDVATDSVPRLNGNPVDELTATPAEARQAYRSQTERCLLQSLWLMSAASFRRVNDLEQSRDAIHEAENLNPVDPNVWVQLALWCVDAQKPGAAVTCLYKALACETDHVPASLHLARLLLRPEALHLRASHADSIAAVATAQNGAESLLNQSLLDEGIESDLVAEARKSTTLSLGADEQTAASENVAPAFAWKQNPTLAPLSVAEGLLRTATLYRGYDSPEAWHLLAQLSKQTGQPIKIQSKHLQTALKLQQARPVRPWRTALAWP</sequence>
<dbReference type="InterPro" id="IPR011990">
    <property type="entry name" value="TPR-like_helical_dom_sf"/>
</dbReference>
<dbReference type="Proteomes" id="UP001219567">
    <property type="component" value="Chromosome 2"/>
</dbReference>
<comment type="similarity">
    <text evidence="2">Belongs to the YPP1 family.</text>
</comment>
<dbReference type="InterPro" id="IPR051722">
    <property type="entry name" value="Endocytosis_PI4K-reg_protein"/>
</dbReference>
<keyword evidence="5" id="KW-1185">Reference proteome</keyword>
<organism evidence="4 5">
    <name type="scientific">Malassezia yamatoensis</name>
    <dbReference type="NCBI Taxonomy" id="253288"/>
    <lineage>
        <taxon>Eukaryota</taxon>
        <taxon>Fungi</taxon>
        <taxon>Dikarya</taxon>
        <taxon>Basidiomycota</taxon>
        <taxon>Ustilaginomycotina</taxon>
        <taxon>Malasseziomycetes</taxon>
        <taxon>Malasseziales</taxon>
        <taxon>Malasseziaceae</taxon>
        <taxon>Malassezia</taxon>
    </lineage>
</organism>
<accession>A0AAJ5YYU0</accession>
<evidence type="ECO:0000256" key="3">
    <source>
        <dbReference type="SAM" id="MobiDB-lite"/>
    </source>
</evidence>
<dbReference type="SUPFAM" id="SSF48452">
    <property type="entry name" value="TPR-like"/>
    <property type="match status" value="2"/>
</dbReference>
<dbReference type="EMBL" id="CP119944">
    <property type="protein sequence ID" value="WFC99009.1"/>
    <property type="molecule type" value="Genomic_DNA"/>
</dbReference>
<gene>
    <name evidence="4" type="ORF">MYAM1_001744</name>
</gene>
<dbReference type="PANTHER" id="PTHR23083">
    <property type="entry name" value="TETRATRICOPEPTIDE REPEAT PROTEIN, TPR"/>
    <property type="match status" value="1"/>
</dbReference>
<dbReference type="AlphaFoldDB" id="A0AAJ5YYU0"/>
<dbReference type="SMART" id="SM00028">
    <property type="entry name" value="TPR"/>
    <property type="match status" value="3"/>
</dbReference>
<comment type="function">
    <text evidence="1">Involved in endocytosis.</text>
</comment>
<reference evidence="4 5" key="1">
    <citation type="submission" date="2023-03" db="EMBL/GenBank/DDBJ databases">
        <title>Mating type loci evolution in Malassezia.</title>
        <authorList>
            <person name="Coelho M.A."/>
        </authorList>
    </citation>
    <scope>NUCLEOTIDE SEQUENCE [LARGE SCALE GENOMIC DNA]</scope>
    <source>
        <strain evidence="4 5">CBS 9725</strain>
    </source>
</reference>
<evidence type="ECO:0000313" key="5">
    <source>
        <dbReference type="Proteomes" id="UP001219567"/>
    </source>
</evidence>
<dbReference type="InterPro" id="IPR019734">
    <property type="entry name" value="TPR_rpt"/>
</dbReference>
<feature type="region of interest" description="Disordered" evidence="3">
    <location>
        <begin position="714"/>
        <end position="733"/>
    </location>
</feature>
<evidence type="ECO:0000256" key="1">
    <source>
        <dbReference type="ARBA" id="ARBA00002550"/>
    </source>
</evidence>
<proteinExistence type="inferred from homology"/>
<feature type="region of interest" description="Disordered" evidence="3">
    <location>
        <begin position="294"/>
        <end position="329"/>
    </location>
</feature>
<dbReference type="Gene3D" id="1.25.40.10">
    <property type="entry name" value="Tetratricopeptide repeat domain"/>
    <property type="match status" value="2"/>
</dbReference>
<evidence type="ECO:0000256" key="2">
    <source>
        <dbReference type="ARBA" id="ARBA00038251"/>
    </source>
</evidence>
<name>A0AAJ5YYU0_9BASI</name>
<dbReference type="PANTHER" id="PTHR23083:SF464">
    <property type="entry name" value="TETRATRICOPEPTIDE REPEAT DOMAIN 7, ISOFORM A"/>
    <property type="match status" value="1"/>
</dbReference>
<protein>
    <submittedName>
        <fullName evidence="4">Uncharacterized protein</fullName>
    </submittedName>
</protein>
<evidence type="ECO:0000313" key="4">
    <source>
        <dbReference type="EMBL" id="WFC99009.1"/>
    </source>
</evidence>